<dbReference type="Proteomes" id="UP000005551">
    <property type="component" value="Unassembled WGS sequence"/>
</dbReference>
<evidence type="ECO:0000313" key="3">
    <source>
        <dbReference type="Proteomes" id="UP000005551"/>
    </source>
</evidence>
<organism evidence="2 3">
    <name type="scientific">Nitritalea halalkaliphila LW7</name>
    <dbReference type="NCBI Taxonomy" id="1189621"/>
    <lineage>
        <taxon>Bacteria</taxon>
        <taxon>Pseudomonadati</taxon>
        <taxon>Bacteroidota</taxon>
        <taxon>Cytophagia</taxon>
        <taxon>Cytophagales</taxon>
        <taxon>Cyclobacteriaceae</taxon>
        <taxon>Nitritalea</taxon>
    </lineage>
</organism>
<feature type="transmembrane region" description="Helical" evidence="1">
    <location>
        <begin position="6"/>
        <end position="29"/>
    </location>
</feature>
<gene>
    <name evidence="2" type="ORF">A3SI_16380</name>
</gene>
<evidence type="ECO:0000313" key="2">
    <source>
        <dbReference type="EMBL" id="EIM74309.1"/>
    </source>
</evidence>
<dbReference type="Pfam" id="PF25589">
    <property type="entry name" value="DUF7935"/>
    <property type="match status" value="1"/>
</dbReference>
<reference evidence="2 3" key="1">
    <citation type="submission" date="2012-05" db="EMBL/GenBank/DDBJ databases">
        <title>Genome sequence of Nitritalea halalkaliphila LW7.</title>
        <authorList>
            <person name="Jangir P.K."/>
            <person name="Singh A."/>
            <person name="Shivaji S."/>
            <person name="Sharma R."/>
        </authorList>
    </citation>
    <scope>NUCLEOTIDE SEQUENCE [LARGE SCALE GENOMIC DNA]</scope>
    <source>
        <strain evidence="2 3">LW7</strain>
    </source>
</reference>
<keyword evidence="1" id="KW-0472">Membrane</keyword>
<comment type="caution">
    <text evidence="2">The sequence shown here is derived from an EMBL/GenBank/DDBJ whole genome shotgun (WGS) entry which is preliminary data.</text>
</comment>
<sequence>MEFLSQLLTVLIAAGAVLYGMYLVILTFLKQEREKQDKELRAFSQKEVIPIRLQAAERMCLLLERIRPNQLIRRVNDPEFSASQLHQALLRDLREEVNHNLSQQVYFSDEAWARVEAAVESTIVLINASFQEVDAQAKGLVLAKAIMEKSLASSAELSA</sequence>
<dbReference type="STRING" id="1189621.A3SI_16380"/>
<evidence type="ECO:0000256" key="1">
    <source>
        <dbReference type="SAM" id="Phobius"/>
    </source>
</evidence>
<proteinExistence type="predicted"/>
<protein>
    <submittedName>
        <fullName evidence="2">Uncharacterized protein</fullName>
    </submittedName>
</protein>
<dbReference type="AlphaFoldDB" id="I5BXK7"/>
<dbReference type="PATRIC" id="fig|1189621.3.peg.3401"/>
<dbReference type="RefSeq" id="WP_009056695.1">
    <property type="nucleotide sequence ID" value="NZ_AJYA01000046.1"/>
</dbReference>
<dbReference type="EMBL" id="AJYA01000046">
    <property type="protein sequence ID" value="EIM74309.1"/>
    <property type="molecule type" value="Genomic_DNA"/>
</dbReference>
<dbReference type="InterPro" id="IPR057695">
    <property type="entry name" value="DUF7935"/>
</dbReference>
<accession>I5BXK7</accession>
<name>I5BXK7_9BACT</name>
<keyword evidence="3" id="KW-1185">Reference proteome</keyword>
<keyword evidence="1" id="KW-0812">Transmembrane</keyword>
<keyword evidence="1" id="KW-1133">Transmembrane helix</keyword>